<keyword evidence="3" id="KW-0614">Plasmid</keyword>
<dbReference type="OrthoDB" id="7205516at2"/>
<dbReference type="PROSITE" id="PS50943">
    <property type="entry name" value="HTH_CROC1"/>
    <property type="match status" value="1"/>
</dbReference>
<dbReference type="Pfam" id="PF01381">
    <property type="entry name" value="HTH_3"/>
    <property type="match status" value="1"/>
</dbReference>
<gene>
    <name evidence="3" type="ORF">AN936_23915</name>
</gene>
<dbReference type="NCBIfam" id="TIGR02607">
    <property type="entry name" value="antidote_HigA"/>
    <property type="match status" value="1"/>
</dbReference>
<dbReference type="PANTHER" id="PTHR36924">
    <property type="entry name" value="ANTITOXIN HIGA-1"/>
    <property type="match status" value="1"/>
</dbReference>
<dbReference type="InterPro" id="IPR010982">
    <property type="entry name" value="Lambda_DNA-bd_dom_sf"/>
</dbReference>
<reference evidence="3 4" key="1">
    <citation type="journal article" date="2015" name="Genome Announc.">
        <title>Complete Genome Sequence of Polypropylene Glycol- and Polyethylene Glycol-Degrading Sphingopyxis macrogoltabida Strain EY-1.</title>
        <authorList>
            <person name="Ohtsubo Y."/>
            <person name="Nagata Y."/>
            <person name="Numata M."/>
            <person name="Tsuchikane K."/>
            <person name="Hosoyama A."/>
            <person name="Yamazoe A."/>
            <person name="Tsuda M."/>
            <person name="Fujita N."/>
            <person name="Kawai F."/>
        </authorList>
    </citation>
    <scope>NUCLEOTIDE SEQUENCE [LARGE SCALE GENOMIC DNA]</scope>
    <source>
        <strain evidence="3 4">EY-1</strain>
        <plasmid evidence="3">1</plasmid>
    </source>
</reference>
<keyword evidence="1" id="KW-0238">DNA-binding</keyword>
<dbReference type="RefSeq" id="WP_054590626.1">
    <property type="nucleotide sequence ID" value="NZ_CP012701.1"/>
</dbReference>
<name>A0A0N9UTC6_SPHMC</name>
<dbReference type="SMART" id="SM00530">
    <property type="entry name" value="HTH_XRE"/>
    <property type="match status" value="1"/>
</dbReference>
<accession>A0A0N9UTC6</accession>
<dbReference type="EMBL" id="CP012701">
    <property type="protein sequence ID" value="ALH83184.1"/>
    <property type="molecule type" value="Genomic_DNA"/>
</dbReference>
<dbReference type="PATRIC" id="fig|33050.5.peg.4840"/>
<dbReference type="Gene3D" id="1.10.260.40">
    <property type="entry name" value="lambda repressor-like DNA-binding domains"/>
    <property type="match status" value="1"/>
</dbReference>
<evidence type="ECO:0000259" key="2">
    <source>
        <dbReference type="PROSITE" id="PS50943"/>
    </source>
</evidence>
<dbReference type="AlphaFoldDB" id="A0A0N9UTC6"/>
<dbReference type="InterPro" id="IPR013430">
    <property type="entry name" value="Toxin_antidote_HigA"/>
</dbReference>
<dbReference type="SUPFAM" id="SSF47413">
    <property type="entry name" value="lambda repressor-like DNA-binding domains"/>
    <property type="match status" value="1"/>
</dbReference>
<organism evidence="3 4">
    <name type="scientific">Sphingopyxis macrogoltabida</name>
    <name type="common">Sphingomonas macrogoltabidus</name>
    <dbReference type="NCBI Taxonomy" id="33050"/>
    <lineage>
        <taxon>Bacteria</taxon>
        <taxon>Pseudomonadati</taxon>
        <taxon>Pseudomonadota</taxon>
        <taxon>Alphaproteobacteria</taxon>
        <taxon>Sphingomonadales</taxon>
        <taxon>Sphingomonadaceae</taxon>
        <taxon>Sphingopyxis</taxon>
    </lineage>
</organism>
<evidence type="ECO:0000313" key="3">
    <source>
        <dbReference type="EMBL" id="ALH83184.1"/>
    </source>
</evidence>
<dbReference type="InterPro" id="IPR001387">
    <property type="entry name" value="Cro/C1-type_HTH"/>
</dbReference>
<geneLocation type="plasmid" evidence="3 4">
    <name>1</name>
</geneLocation>
<dbReference type="GO" id="GO:0003677">
    <property type="term" value="F:DNA binding"/>
    <property type="evidence" value="ECO:0007669"/>
    <property type="project" value="UniProtKB-KW"/>
</dbReference>
<proteinExistence type="predicted"/>
<dbReference type="CDD" id="cd00093">
    <property type="entry name" value="HTH_XRE"/>
    <property type="match status" value="1"/>
</dbReference>
<sequence>MAIKLHDSFAIHPGPWLLEEIVKPYNMNVSSTADHLKVTRPALSRLLNGRAALTPEMAIRFEKAFGVSAATMLRMQSTYDLAQAKSGSETISIERVREPA</sequence>
<dbReference type="PANTHER" id="PTHR36924:SF1">
    <property type="entry name" value="ANTITOXIN HIGA-1"/>
    <property type="match status" value="1"/>
</dbReference>
<dbReference type="KEGG" id="smag:AN936_23915"/>
<evidence type="ECO:0000256" key="1">
    <source>
        <dbReference type="ARBA" id="ARBA00023125"/>
    </source>
</evidence>
<evidence type="ECO:0000313" key="4">
    <source>
        <dbReference type="Proteomes" id="UP000058074"/>
    </source>
</evidence>
<feature type="domain" description="HTH cro/C1-type" evidence="2">
    <location>
        <begin position="18"/>
        <end position="72"/>
    </location>
</feature>
<dbReference type="Proteomes" id="UP000058074">
    <property type="component" value="Plasmid 1"/>
</dbReference>
<protein>
    <submittedName>
        <fullName evidence="3">XRE family transcriptional regulator</fullName>
    </submittedName>
</protein>